<sequence>MLRLRALEPLHKRPAQLGPGVHFGLAKVNPIPLLRYSRYENMEVPQDLFPWIPMLTLWELQSENKSLHGIPVVLAIEHHLPAVNVEATASIMGFCVGIPSRVVLEFCSSPVFGPPRRCRLVASTGHLVFRFIDPGDLNFGRVQNRWPMSPVRQFRWSSAEPEILIRAYSP</sequence>
<proteinExistence type="predicted"/>
<dbReference type="EMBL" id="CH480874">
    <property type="protein sequence ID" value="EDW53899.1"/>
    <property type="molecule type" value="Genomic_DNA"/>
</dbReference>
<protein>
    <submittedName>
        <fullName evidence="1">GM11104</fullName>
    </submittedName>
</protein>
<name>B4ILL1_DROSE</name>
<dbReference type="AlphaFoldDB" id="B4ILL1"/>
<organism evidence="2">
    <name type="scientific">Drosophila sechellia</name>
    <name type="common">Fruit fly</name>
    <dbReference type="NCBI Taxonomy" id="7238"/>
    <lineage>
        <taxon>Eukaryota</taxon>
        <taxon>Metazoa</taxon>
        <taxon>Ecdysozoa</taxon>
        <taxon>Arthropoda</taxon>
        <taxon>Hexapoda</taxon>
        <taxon>Insecta</taxon>
        <taxon>Pterygota</taxon>
        <taxon>Neoptera</taxon>
        <taxon>Endopterygota</taxon>
        <taxon>Diptera</taxon>
        <taxon>Brachycera</taxon>
        <taxon>Muscomorpha</taxon>
        <taxon>Ephydroidea</taxon>
        <taxon>Drosophilidae</taxon>
        <taxon>Drosophila</taxon>
        <taxon>Sophophora</taxon>
    </lineage>
</organism>
<evidence type="ECO:0000313" key="1">
    <source>
        <dbReference type="EMBL" id="EDW53899.1"/>
    </source>
</evidence>
<keyword evidence="2" id="KW-1185">Reference proteome</keyword>
<dbReference type="Proteomes" id="UP000001292">
    <property type="component" value="Unassembled WGS sequence"/>
</dbReference>
<dbReference type="HOGENOM" id="CLU_1572287_0_0_1"/>
<evidence type="ECO:0000313" key="2">
    <source>
        <dbReference type="Proteomes" id="UP000001292"/>
    </source>
</evidence>
<reference evidence="1 2" key="1">
    <citation type="journal article" date="2007" name="Nature">
        <title>Evolution of genes and genomes on the Drosophila phylogeny.</title>
        <authorList>
            <consortium name="Drosophila 12 Genomes Consortium"/>
            <person name="Clark A.G."/>
            <person name="Eisen M.B."/>
            <person name="Smith D.R."/>
            <person name="Bergman C.M."/>
            <person name="Oliver B."/>
            <person name="Markow T.A."/>
            <person name="Kaufman T.C."/>
            <person name="Kellis M."/>
            <person name="Gelbart W."/>
            <person name="Iyer V.N."/>
            <person name="Pollard D.A."/>
            <person name="Sackton T.B."/>
            <person name="Larracuente A.M."/>
            <person name="Singh N.D."/>
            <person name="Abad J.P."/>
            <person name="Abt D.N."/>
            <person name="Adryan B."/>
            <person name="Aguade M."/>
            <person name="Akashi H."/>
            <person name="Anderson W.W."/>
            <person name="Aquadro C.F."/>
            <person name="Ardell D.H."/>
            <person name="Arguello R."/>
            <person name="Artieri C.G."/>
            <person name="Barbash D.A."/>
            <person name="Barker D."/>
            <person name="Barsanti P."/>
            <person name="Batterham P."/>
            <person name="Batzoglou S."/>
            <person name="Begun D."/>
            <person name="Bhutkar A."/>
            <person name="Blanco E."/>
            <person name="Bosak S.A."/>
            <person name="Bradley R.K."/>
            <person name="Brand A.D."/>
            <person name="Brent M.R."/>
            <person name="Brooks A.N."/>
            <person name="Brown R.H."/>
            <person name="Butlin R.K."/>
            <person name="Caggese C."/>
            <person name="Calvi B.R."/>
            <person name="Bernardo de Carvalho A."/>
            <person name="Caspi A."/>
            <person name="Castrezana S."/>
            <person name="Celniker S.E."/>
            <person name="Chang J.L."/>
            <person name="Chapple C."/>
            <person name="Chatterji S."/>
            <person name="Chinwalla A."/>
            <person name="Civetta A."/>
            <person name="Clifton S.W."/>
            <person name="Comeron J.M."/>
            <person name="Costello J.C."/>
            <person name="Coyne J.A."/>
            <person name="Daub J."/>
            <person name="David R.G."/>
            <person name="Delcher A.L."/>
            <person name="Delehaunty K."/>
            <person name="Do C.B."/>
            <person name="Ebling H."/>
            <person name="Edwards K."/>
            <person name="Eickbush T."/>
            <person name="Evans J.D."/>
            <person name="Filipski A."/>
            <person name="Findeiss S."/>
            <person name="Freyhult E."/>
            <person name="Fulton L."/>
            <person name="Fulton R."/>
            <person name="Garcia A.C."/>
            <person name="Gardiner A."/>
            <person name="Garfield D.A."/>
            <person name="Garvin B.E."/>
            <person name="Gibson G."/>
            <person name="Gilbert D."/>
            <person name="Gnerre S."/>
            <person name="Godfrey J."/>
            <person name="Good R."/>
            <person name="Gotea V."/>
            <person name="Gravely B."/>
            <person name="Greenberg A.J."/>
            <person name="Griffiths-Jones S."/>
            <person name="Gross S."/>
            <person name="Guigo R."/>
            <person name="Gustafson E.A."/>
            <person name="Haerty W."/>
            <person name="Hahn M.W."/>
            <person name="Halligan D.L."/>
            <person name="Halpern A.L."/>
            <person name="Halter G.M."/>
            <person name="Han M.V."/>
            <person name="Heger A."/>
            <person name="Hillier L."/>
            <person name="Hinrichs A.S."/>
            <person name="Holmes I."/>
            <person name="Hoskins R.A."/>
            <person name="Hubisz M.J."/>
            <person name="Hultmark D."/>
            <person name="Huntley M.A."/>
            <person name="Jaffe D.B."/>
            <person name="Jagadeeshan S."/>
            <person name="Jeck W.R."/>
            <person name="Johnson J."/>
            <person name="Jones C.D."/>
            <person name="Jordan W.C."/>
            <person name="Karpen G.H."/>
            <person name="Kataoka E."/>
            <person name="Keightley P.D."/>
            <person name="Kheradpour P."/>
            <person name="Kirkness E.F."/>
            <person name="Koerich L.B."/>
            <person name="Kristiansen K."/>
            <person name="Kudrna D."/>
            <person name="Kulathinal R.J."/>
            <person name="Kumar S."/>
            <person name="Kwok R."/>
            <person name="Lander E."/>
            <person name="Langley C.H."/>
            <person name="Lapoint R."/>
            <person name="Lazzaro B.P."/>
            <person name="Lee S.J."/>
            <person name="Levesque L."/>
            <person name="Li R."/>
            <person name="Lin C.F."/>
            <person name="Lin M.F."/>
            <person name="Lindblad-Toh K."/>
            <person name="Llopart A."/>
            <person name="Long M."/>
            <person name="Low L."/>
            <person name="Lozovsky E."/>
            <person name="Lu J."/>
            <person name="Luo M."/>
            <person name="Machado C.A."/>
            <person name="Makalowski W."/>
            <person name="Marzo M."/>
            <person name="Matsuda M."/>
            <person name="Matzkin L."/>
            <person name="McAllister B."/>
            <person name="McBride C.S."/>
            <person name="McKernan B."/>
            <person name="McKernan K."/>
            <person name="Mendez-Lago M."/>
            <person name="Minx P."/>
            <person name="Mollenhauer M.U."/>
            <person name="Montooth K."/>
            <person name="Mount S.M."/>
            <person name="Mu X."/>
            <person name="Myers E."/>
            <person name="Negre B."/>
            <person name="Newfeld S."/>
            <person name="Nielsen R."/>
            <person name="Noor M.A."/>
            <person name="O'Grady P."/>
            <person name="Pachter L."/>
            <person name="Papaceit M."/>
            <person name="Parisi M.J."/>
            <person name="Parisi M."/>
            <person name="Parts L."/>
            <person name="Pedersen J.S."/>
            <person name="Pesole G."/>
            <person name="Phillippy A.M."/>
            <person name="Ponting C.P."/>
            <person name="Pop M."/>
            <person name="Porcelli D."/>
            <person name="Powell J.R."/>
            <person name="Prohaska S."/>
            <person name="Pruitt K."/>
            <person name="Puig M."/>
            <person name="Quesneville H."/>
            <person name="Ram K.R."/>
            <person name="Rand D."/>
            <person name="Rasmussen M.D."/>
            <person name="Reed L.K."/>
            <person name="Reenan R."/>
            <person name="Reily A."/>
            <person name="Remington K.A."/>
            <person name="Rieger T.T."/>
            <person name="Ritchie M.G."/>
            <person name="Robin C."/>
            <person name="Rogers Y.H."/>
            <person name="Rohde C."/>
            <person name="Rozas J."/>
            <person name="Rubenfield M.J."/>
            <person name="Ruiz A."/>
            <person name="Russo S."/>
            <person name="Salzberg S.L."/>
            <person name="Sanchez-Gracia A."/>
            <person name="Saranga D.J."/>
            <person name="Sato H."/>
            <person name="Schaeffer S.W."/>
            <person name="Schatz M.C."/>
            <person name="Schlenke T."/>
            <person name="Schwartz R."/>
            <person name="Segarra C."/>
            <person name="Singh R.S."/>
            <person name="Sirot L."/>
            <person name="Sirota M."/>
            <person name="Sisneros N.B."/>
            <person name="Smith C.D."/>
            <person name="Smith T.F."/>
            <person name="Spieth J."/>
            <person name="Stage D.E."/>
            <person name="Stark A."/>
            <person name="Stephan W."/>
            <person name="Strausberg R.L."/>
            <person name="Strempel S."/>
            <person name="Sturgill D."/>
            <person name="Sutton G."/>
            <person name="Sutton G.G."/>
            <person name="Tao W."/>
            <person name="Teichmann S."/>
            <person name="Tobari Y.N."/>
            <person name="Tomimura Y."/>
            <person name="Tsolas J.M."/>
            <person name="Valente V.L."/>
            <person name="Venter E."/>
            <person name="Venter J.C."/>
            <person name="Vicario S."/>
            <person name="Vieira F.G."/>
            <person name="Vilella A.J."/>
            <person name="Villasante A."/>
            <person name="Walenz B."/>
            <person name="Wang J."/>
            <person name="Wasserman M."/>
            <person name="Watts T."/>
            <person name="Wilson D."/>
            <person name="Wilson R.K."/>
            <person name="Wing R.A."/>
            <person name="Wolfner M.F."/>
            <person name="Wong A."/>
            <person name="Wong G.K."/>
            <person name="Wu C.I."/>
            <person name="Wu G."/>
            <person name="Yamamoto D."/>
            <person name="Yang H.P."/>
            <person name="Yang S.P."/>
            <person name="Yorke J.A."/>
            <person name="Yoshida K."/>
            <person name="Zdobnov E."/>
            <person name="Zhang P."/>
            <person name="Zhang Y."/>
            <person name="Zimin A.V."/>
            <person name="Baldwin J."/>
            <person name="Abdouelleil A."/>
            <person name="Abdulkadir J."/>
            <person name="Abebe A."/>
            <person name="Abera B."/>
            <person name="Abreu J."/>
            <person name="Acer S.C."/>
            <person name="Aftuck L."/>
            <person name="Alexander A."/>
            <person name="An P."/>
            <person name="Anderson E."/>
            <person name="Anderson S."/>
            <person name="Arachi H."/>
            <person name="Azer M."/>
            <person name="Bachantsang P."/>
            <person name="Barry A."/>
            <person name="Bayul T."/>
            <person name="Berlin A."/>
            <person name="Bessette D."/>
            <person name="Bloom T."/>
            <person name="Blye J."/>
            <person name="Boguslavskiy L."/>
            <person name="Bonnet C."/>
            <person name="Boukhgalter B."/>
            <person name="Bourzgui I."/>
            <person name="Brown A."/>
            <person name="Cahill P."/>
            <person name="Channer S."/>
            <person name="Cheshatsang Y."/>
            <person name="Chuda L."/>
            <person name="Citroen M."/>
            <person name="Collymore A."/>
            <person name="Cooke P."/>
            <person name="Costello M."/>
            <person name="D'Aco K."/>
            <person name="Daza R."/>
            <person name="De Haan G."/>
            <person name="DeGray S."/>
            <person name="DeMaso C."/>
            <person name="Dhargay N."/>
            <person name="Dooley K."/>
            <person name="Dooley E."/>
            <person name="Doricent M."/>
            <person name="Dorje P."/>
            <person name="Dorjee K."/>
            <person name="Dupes A."/>
            <person name="Elong R."/>
            <person name="Falk J."/>
            <person name="Farina A."/>
            <person name="Faro S."/>
            <person name="Ferguson D."/>
            <person name="Fisher S."/>
            <person name="Foley C.D."/>
            <person name="Franke A."/>
            <person name="Friedrich D."/>
            <person name="Gadbois L."/>
            <person name="Gearin G."/>
            <person name="Gearin C.R."/>
            <person name="Giannoukos G."/>
            <person name="Goode T."/>
            <person name="Graham J."/>
            <person name="Grandbois E."/>
            <person name="Grewal S."/>
            <person name="Gyaltsen K."/>
            <person name="Hafez N."/>
            <person name="Hagos B."/>
            <person name="Hall J."/>
            <person name="Henson C."/>
            <person name="Hollinger A."/>
            <person name="Honan T."/>
            <person name="Huard M.D."/>
            <person name="Hughes L."/>
            <person name="Hurhula B."/>
            <person name="Husby M.E."/>
            <person name="Kamat A."/>
            <person name="Kanga B."/>
            <person name="Kashin S."/>
            <person name="Khazanovich D."/>
            <person name="Kisner P."/>
            <person name="Lance K."/>
            <person name="Lara M."/>
            <person name="Lee W."/>
            <person name="Lennon N."/>
            <person name="Letendre F."/>
            <person name="LeVine R."/>
            <person name="Lipovsky A."/>
            <person name="Liu X."/>
            <person name="Liu J."/>
            <person name="Liu S."/>
            <person name="Lokyitsang T."/>
            <person name="Lokyitsang Y."/>
            <person name="Lubonja R."/>
            <person name="Lui A."/>
            <person name="MacDonald P."/>
            <person name="Magnisalis V."/>
            <person name="Maru K."/>
            <person name="Matthews C."/>
            <person name="McCusker W."/>
            <person name="McDonough S."/>
            <person name="Mehta T."/>
            <person name="Meldrim J."/>
            <person name="Meneus L."/>
            <person name="Mihai O."/>
            <person name="Mihalev A."/>
            <person name="Mihova T."/>
            <person name="Mittelman R."/>
            <person name="Mlenga V."/>
            <person name="Montmayeur A."/>
            <person name="Mulrain L."/>
            <person name="Navidi A."/>
            <person name="Naylor J."/>
            <person name="Negash T."/>
            <person name="Nguyen T."/>
            <person name="Nguyen N."/>
            <person name="Nicol R."/>
            <person name="Norbu C."/>
            <person name="Norbu N."/>
            <person name="Novod N."/>
            <person name="O'Neill B."/>
            <person name="Osman S."/>
            <person name="Markiewicz E."/>
            <person name="Oyono O.L."/>
            <person name="Patti C."/>
            <person name="Phunkhang P."/>
            <person name="Pierre F."/>
            <person name="Priest M."/>
            <person name="Raghuraman S."/>
            <person name="Rege F."/>
            <person name="Reyes R."/>
            <person name="Rise C."/>
            <person name="Rogov P."/>
            <person name="Ross K."/>
            <person name="Ryan E."/>
            <person name="Settipalli S."/>
            <person name="Shea T."/>
            <person name="Sherpa N."/>
            <person name="Shi L."/>
            <person name="Shih D."/>
            <person name="Sparrow T."/>
            <person name="Spaulding J."/>
            <person name="Stalker J."/>
            <person name="Stange-Thomann N."/>
            <person name="Stavropoulos S."/>
            <person name="Stone C."/>
            <person name="Strader C."/>
            <person name="Tesfaye S."/>
            <person name="Thomson T."/>
            <person name="Thoulutsang Y."/>
            <person name="Thoulutsang D."/>
            <person name="Topham K."/>
            <person name="Topping I."/>
            <person name="Tsamla T."/>
            <person name="Vassiliev H."/>
            <person name="Vo A."/>
            <person name="Wangchuk T."/>
            <person name="Wangdi T."/>
            <person name="Weiand M."/>
            <person name="Wilkinson J."/>
            <person name="Wilson A."/>
            <person name="Yadav S."/>
            <person name="Young G."/>
            <person name="Yu Q."/>
            <person name="Zembek L."/>
            <person name="Zhong D."/>
            <person name="Zimmer A."/>
            <person name="Zwirko Z."/>
            <person name="Jaffe D.B."/>
            <person name="Alvarez P."/>
            <person name="Brockman W."/>
            <person name="Butler J."/>
            <person name="Chin C."/>
            <person name="Gnerre S."/>
            <person name="Grabherr M."/>
            <person name="Kleber M."/>
            <person name="Mauceli E."/>
            <person name="MacCallum I."/>
        </authorList>
    </citation>
    <scope>NUCLEOTIDE SEQUENCE [LARGE SCALE GENOMIC DNA]</scope>
    <source>
        <strain evidence="2">Rob3c / Tucson 14021-0248.25</strain>
    </source>
</reference>
<gene>
    <name evidence="1" type="primary">Dsec\GM11104</name>
    <name evidence="1" type="ORF">Dsec_GM11104</name>
</gene>
<accession>B4ILL1</accession>